<dbReference type="PANTHER" id="PTHR43701">
    <property type="entry name" value="MEMBRANE TRANSPORTER PROTEIN MJ0441-RELATED"/>
    <property type="match status" value="1"/>
</dbReference>
<dbReference type="Proteomes" id="UP000253606">
    <property type="component" value="Chromosome"/>
</dbReference>
<feature type="transmembrane region" description="Helical" evidence="5">
    <location>
        <begin position="98"/>
        <end position="116"/>
    </location>
</feature>
<feature type="transmembrane region" description="Helical" evidence="5">
    <location>
        <begin position="177"/>
        <end position="194"/>
    </location>
</feature>
<evidence type="ECO:0000313" key="7">
    <source>
        <dbReference type="Proteomes" id="UP000253606"/>
    </source>
</evidence>
<organism evidence="6 7">
    <name type="scientific">Acidisarcina polymorpha</name>
    <dbReference type="NCBI Taxonomy" id="2211140"/>
    <lineage>
        <taxon>Bacteria</taxon>
        <taxon>Pseudomonadati</taxon>
        <taxon>Acidobacteriota</taxon>
        <taxon>Terriglobia</taxon>
        <taxon>Terriglobales</taxon>
        <taxon>Acidobacteriaceae</taxon>
        <taxon>Acidisarcina</taxon>
    </lineage>
</organism>
<feature type="transmembrane region" description="Helical" evidence="5">
    <location>
        <begin position="30"/>
        <end position="54"/>
    </location>
</feature>
<keyword evidence="3 5" id="KW-1133">Transmembrane helix</keyword>
<evidence type="ECO:0000256" key="4">
    <source>
        <dbReference type="ARBA" id="ARBA00023136"/>
    </source>
</evidence>
<keyword evidence="2 5" id="KW-0812">Transmembrane</keyword>
<protein>
    <recommendedName>
        <fullName evidence="5">Probable membrane transporter protein</fullName>
    </recommendedName>
</protein>
<proteinExistence type="inferred from homology"/>
<name>A0A2Z5G6G4_9BACT</name>
<dbReference type="PANTHER" id="PTHR43701:SF2">
    <property type="entry name" value="MEMBRANE TRANSPORTER PROTEIN YJNA-RELATED"/>
    <property type="match status" value="1"/>
</dbReference>
<dbReference type="KEGG" id="abas:ACPOL_4992"/>
<sequence length="255" mass="26416">MQYAIGFMIALFIALTGVGAGTVTVPVLILFLGVPAPVAVAIGLTFSAAVKLVLVPAQIFRQQVAWRTLGYMLLGGVPGVLVGSFALKHLVTGGSQNLINALLGAILVGTASWQIYASLRPAGWKPDAADRSPILPWLMFPVGAEVGFSSAGAGALGSAALLALTPLLPAQVVGTDIVFGFLMSLIGSGAHWFSHATDPQLLIHLIVGGVFGAVSGTLVSGTIPRRPLRLALWIWLLVLGGQFLVHSYHVLAAAR</sequence>
<accession>A0A2Z5G6G4</accession>
<evidence type="ECO:0000313" key="6">
    <source>
        <dbReference type="EMBL" id="AXC14254.1"/>
    </source>
</evidence>
<feature type="transmembrane region" description="Helical" evidence="5">
    <location>
        <begin position="66"/>
        <end position="86"/>
    </location>
</feature>
<feature type="transmembrane region" description="Helical" evidence="5">
    <location>
        <begin position="201"/>
        <end position="224"/>
    </location>
</feature>
<evidence type="ECO:0000256" key="5">
    <source>
        <dbReference type="RuleBase" id="RU363041"/>
    </source>
</evidence>
<evidence type="ECO:0000256" key="1">
    <source>
        <dbReference type="ARBA" id="ARBA00004141"/>
    </source>
</evidence>
<keyword evidence="5" id="KW-1003">Cell membrane</keyword>
<dbReference type="AlphaFoldDB" id="A0A2Z5G6G4"/>
<gene>
    <name evidence="6" type="ORF">ACPOL_4992</name>
</gene>
<evidence type="ECO:0000256" key="3">
    <source>
        <dbReference type="ARBA" id="ARBA00022989"/>
    </source>
</evidence>
<dbReference type="OrthoDB" id="115290at2"/>
<dbReference type="InterPro" id="IPR002781">
    <property type="entry name" value="TM_pro_TauE-like"/>
</dbReference>
<dbReference type="InterPro" id="IPR051598">
    <property type="entry name" value="TSUP/Inactive_protease-like"/>
</dbReference>
<dbReference type="RefSeq" id="WP_114209068.1">
    <property type="nucleotide sequence ID" value="NZ_CP030840.1"/>
</dbReference>
<feature type="transmembrane region" description="Helical" evidence="5">
    <location>
        <begin position="230"/>
        <end position="251"/>
    </location>
</feature>
<keyword evidence="7" id="KW-1185">Reference proteome</keyword>
<dbReference type="Pfam" id="PF01925">
    <property type="entry name" value="TauE"/>
    <property type="match status" value="1"/>
</dbReference>
<evidence type="ECO:0000256" key="2">
    <source>
        <dbReference type="ARBA" id="ARBA00022692"/>
    </source>
</evidence>
<keyword evidence="4 5" id="KW-0472">Membrane</keyword>
<feature type="transmembrane region" description="Helical" evidence="5">
    <location>
        <begin position="137"/>
        <end position="165"/>
    </location>
</feature>
<comment type="subcellular location">
    <subcellularLocation>
        <location evidence="5">Cell membrane</location>
        <topology evidence="5">Multi-pass membrane protein</topology>
    </subcellularLocation>
    <subcellularLocation>
        <location evidence="1">Membrane</location>
        <topology evidence="1">Multi-pass membrane protein</topology>
    </subcellularLocation>
</comment>
<reference evidence="6 7" key="1">
    <citation type="journal article" date="2018" name="Front. Microbiol.">
        <title>Hydrolytic Capabilities as a Key to Environmental Success: Chitinolytic and Cellulolytic Acidobacteria From Acidic Sub-arctic Soils and Boreal Peatlands.</title>
        <authorList>
            <person name="Belova S.E."/>
            <person name="Ravin N.V."/>
            <person name="Pankratov T.A."/>
            <person name="Rakitin A.L."/>
            <person name="Ivanova A.A."/>
            <person name="Beletsky A.V."/>
            <person name="Mardanov A.V."/>
            <person name="Sinninghe Damste J.S."/>
            <person name="Dedysh S.N."/>
        </authorList>
    </citation>
    <scope>NUCLEOTIDE SEQUENCE [LARGE SCALE GENOMIC DNA]</scope>
    <source>
        <strain evidence="6 7">SBC82</strain>
    </source>
</reference>
<dbReference type="EMBL" id="CP030840">
    <property type="protein sequence ID" value="AXC14254.1"/>
    <property type="molecule type" value="Genomic_DNA"/>
</dbReference>
<comment type="similarity">
    <text evidence="5">Belongs to the 4-toluene sulfonate uptake permease (TSUP) (TC 2.A.102) family.</text>
</comment>
<dbReference type="GO" id="GO:0005886">
    <property type="term" value="C:plasma membrane"/>
    <property type="evidence" value="ECO:0007669"/>
    <property type="project" value="UniProtKB-SubCell"/>
</dbReference>